<evidence type="ECO:0000256" key="5">
    <source>
        <dbReference type="ARBA" id="ARBA00022750"/>
    </source>
</evidence>
<comment type="function">
    <text evidence="9">This protein specifically catalyzes the removal of signal peptides from prolipoproteins.</text>
</comment>
<comment type="subcellular location">
    <subcellularLocation>
        <location evidence="9">Cell membrane</location>
        <topology evidence="9">Multi-pass membrane protein</topology>
    </subcellularLocation>
</comment>
<feature type="active site" evidence="9">
    <location>
        <position position="184"/>
    </location>
</feature>
<feature type="transmembrane region" description="Helical" evidence="9">
    <location>
        <begin position="68"/>
        <end position="86"/>
    </location>
</feature>
<keyword evidence="2 9" id="KW-1003">Cell membrane</keyword>
<accession>A0A1Y3QW89</accession>
<feature type="active site" evidence="9">
    <location>
        <position position="149"/>
    </location>
</feature>
<feature type="transmembrane region" description="Helical" evidence="9">
    <location>
        <begin position="98"/>
        <end position="123"/>
    </location>
</feature>
<dbReference type="GeneID" id="59807814"/>
<name>A0A1Y3QW89_9BACT</name>
<protein>
    <recommendedName>
        <fullName evidence="9">Lipoprotein signal peptidase</fullName>
        <ecNumber evidence="9">3.4.23.36</ecNumber>
    </recommendedName>
    <alternativeName>
        <fullName evidence="9">Prolipoprotein signal peptidase</fullName>
    </alternativeName>
    <alternativeName>
        <fullName evidence="9">Signal peptidase II</fullName>
        <shortName evidence="9">SPase II</shortName>
    </alternativeName>
</protein>
<dbReference type="Proteomes" id="UP000195772">
    <property type="component" value="Unassembled WGS sequence"/>
</dbReference>
<comment type="caution">
    <text evidence="9">Lacks conserved residue(s) required for the propagation of feature annotation.</text>
</comment>
<evidence type="ECO:0000313" key="11">
    <source>
        <dbReference type="EMBL" id="KAA2380297.1"/>
    </source>
</evidence>
<dbReference type="Proteomes" id="UP000322940">
    <property type="component" value="Unassembled WGS sequence"/>
</dbReference>
<keyword evidence="4 9" id="KW-0812">Transmembrane</keyword>
<dbReference type="InterPro" id="IPR001872">
    <property type="entry name" value="Peptidase_A8"/>
</dbReference>
<keyword evidence="5 9" id="KW-0064">Aspartyl protease</keyword>
<comment type="caution">
    <text evidence="12">The sequence shown here is derived from an EMBL/GenBank/DDBJ whole genome shotgun (WGS) entry which is preliminary data.</text>
</comment>
<evidence type="ECO:0000313" key="14">
    <source>
        <dbReference type="Proteomes" id="UP000322940"/>
    </source>
</evidence>
<organism evidence="12 13">
    <name type="scientific">Alistipes onderdonkii</name>
    <dbReference type="NCBI Taxonomy" id="328813"/>
    <lineage>
        <taxon>Bacteria</taxon>
        <taxon>Pseudomonadati</taxon>
        <taxon>Bacteroidota</taxon>
        <taxon>Bacteroidia</taxon>
        <taxon>Bacteroidales</taxon>
        <taxon>Rikenellaceae</taxon>
        <taxon>Alistipes</taxon>
    </lineage>
</organism>
<evidence type="ECO:0000256" key="7">
    <source>
        <dbReference type="ARBA" id="ARBA00022989"/>
    </source>
</evidence>
<proteinExistence type="inferred from homology"/>
<evidence type="ECO:0000256" key="10">
    <source>
        <dbReference type="RuleBase" id="RU004181"/>
    </source>
</evidence>
<evidence type="ECO:0000256" key="8">
    <source>
        <dbReference type="ARBA" id="ARBA00023136"/>
    </source>
</evidence>
<evidence type="ECO:0000313" key="12">
    <source>
        <dbReference type="EMBL" id="OUN03355.1"/>
    </source>
</evidence>
<evidence type="ECO:0000256" key="2">
    <source>
        <dbReference type="ARBA" id="ARBA00022475"/>
    </source>
</evidence>
<dbReference type="HAMAP" id="MF_00161">
    <property type="entry name" value="LspA"/>
    <property type="match status" value="1"/>
</dbReference>
<dbReference type="eggNOG" id="COG0597">
    <property type="taxonomic scope" value="Bacteria"/>
</dbReference>
<dbReference type="GO" id="GO:0006508">
    <property type="term" value="P:proteolysis"/>
    <property type="evidence" value="ECO:0007669"/>
    <property type="project" value="UniProtKB-KW"/>
</dbReference>
<dbReference type="GO" id="GO:0005886">
    <property type="term" value="C:plasma membrane"/>
    <property type="evidence" value="ECO:0007669"/>
    <property type="project" value="UniProtKB-SubCell"/>
</dbReference>
<dbReference type="Pfam" id="PF01252">
    <property type="entry name" value="Peptidase_A8"/>
    <property type="match status" value="1"/>
</dbReference>
<dbReference type="RefSeq" id="WP_022331993.1">
    <property type="nucleotide sequence ID" value="NZ_AP025562.1"/>
</dbReference>
<comment type="similarity">
    <text evidence="1 9 10">Belongs to the peptidase A8 family.</text>
</comment>
<keyword evidence="7 9" id="KW-1133">Transmembrane helix</keyword>
<evidence type="ECO:0000256" key="3">
    <source>
        <dbReference type="ARBA" id="ARBA00022670"/>
    </source>
</evidence>
<evidence type="ECO:0000313" key="13">
    <source>
        <dbReference type="Proteomes" id="UP000195772"/>
    </source>
</evidence>
<dbReference type="EMBL" id="VVXH01000002">
    <property type="protein sequence ID" value="KAA2380297.1"/>
    <property type="molecule type" value="Genomic_DNA"/>
</dbReference>
<dbReference type="UniPathway" id="UPA00665"/>
<dbReference type="PANTHER" id="PTHR33695">
    <property type="entry name" value="LIPOPROTEIN SIGNAL PEPTIDASE"/>
    <property type="match status" value="1"/>
</dbReference>
<reference evidence="11 14" key="3">
    <citation type="journal article" date="2019" name="Nat. Med.">
        <title>A library of human gut bacterial isolates paired with longitudinal multiomics data enables mechanistic microbiome research.</title>
        <authorList>
            <person name="Poyet M."/>
            <person name="Groussin M."/>
            <person name="Gibbons S.M."/>
            <person name="Avila-Pacheco J."/>
            <person name="Jiang X."/>
            <person name="Kearney S.M."/>
            <person name="Perrotta A.R."/>
            <person name="Berdy B."/>
            <person name="Zhao S."/>
            <person name="Lieberman T.D."/>
            <person name="Swanson P.K."/>
            <person name="Smith M."/>
            <person name="Roesemann S."/>
            <person name="Alexander J.E."/>
            <person name="Rich S.A."/>
            <person name="Livny J."/>
            <person name="Vlamakis H."/>
            <person name="Clish C."/>
            <person name="Bullock K."/>
            <person name="Deik A."/>
            <person name="Scott J."/>
            <person name="Pierce K.A."/>
            <person name="Xavier R.J."/>
            <person name="Alm E.J."/>
        </authorList>
    </citation>
    <scope>NUCLEOTIDE SEQUENCE [LARGE SCALE GENOMIC DNA]</scope>
    <source>
        <strain evidence="11 14">BIOML-A266</strain>
    </source>
</reference>
<evidence type="ECO:0000256" key="9">
    <source>
        <dbReference type="HAMAP-Rule" id="MF_00161"/>
    </source>
</evidence>
<dbReference type="PRINTS" id="PR00781">
    <property type="entry name" value="LIPOSIGPTASE"/>
</dbReference>
<keyword evidence="3 9" id="KW-0645">Protease</keyword>
<keyword evidence="6 9" id="KW-0378">Hydrolase</keyword>
<gene>
    <name evidence="9" type="primary">lspA</name>
    <name evidence="12" type="ORF">B5G41_06600</name>
    <name evidence="11" type="ORF">F2Y10_02285</name>
</gene>
<evidence type="ECO:0000256" key="4">
    <source>
        <dbReference type="ARBA" id="ARBA00022692"/>
    </source>
</evidence>
<keyword evidence="8 9" id="KW-0472">Membrane</keyword>
<sequence>MNFRKISLLVLILLIADQALKIWVKTHMHLDESIVVFPDWFQLRFIENNGAAFGMHIATKGGFDWGKLLLGIFRIVMVGVIGWLMHHLLNKRKDTPKGVIVGLALVMAGALGNIIDSAFYGLLFSESTPYTVAHFGGHYAGFMMGKVVDMFYFPLFQWNGVPRFLNFLVDSNNYFFGAIFNLADAYISVAVIYLLLFQYKFLSK</sequence>
<dbReference type="PANTHER" id="PTHR33695:SF1">
    <property type="entry name" value="LIPOPROTEIN SIGNAL PEPTIDASE"/>
    <property type="match status" value="1"/>
</dbReference>
<dbReference type="AlphaFoldDB" id="A0A1Y3QW89"/>
<evidence type="ECO:0000256" key="6">
    <source>
        <dbReference type="ARBA" id="ARBA00022801"/>
    </source>
</evidence>
<comment type="catalytic activity">
    <reaction evidence="9">
        <text>Release of signal peptides from bacterial membrane prolipoproteins. Hydrolyzes -Xaa-Yaa-Zaa-|-(S,diacylglyceryl)Cys-, in which Xaa is hydrophobic (preferably Leu), and Yaa (Ala or Ser) and Zaa (Gly or Ala) have small, neutral side chains.</text>
        <dbReference type="EC" id="3.4.23.36"/>
    </reaction>
</comment>
<dbReference type="GO" id="GO:0004190">
    <property type="term" value="F:aspartic-type endopeptidase activity"/>
    <property type="evidence" value="ECO:0007669"/>
    <property type="project" value="UniProtKB-UniRule"/>
</dbReference>
<dbReference type="OrthoDB" id="9810259at2"/>
<feature type="transmembrane region" description="Helical" evidence="9">
    <location>
        <begin position="174"/>
        <end position="196"/>
    </location>
</feature>
<dbReference type="EC" id="3.4.23.36" evidence="9"/>
<comment type="pathway">
    <text evidence="9">Protein modification; lipoprotein biosynthesis (signal peptide cleavage).</text>
</comment>
<reference evidence="13" key="1">
    <citation type="submission" date="2017-04" db="EMBL/GenBank/DDBJ databases">
        <title>Function of individual gut microbiota members based on whole genome sequencing of pure cultures obtained from chicken caecum.</title>
        <authorList>
            <person name="Medvecky M."/>
            <person name="Cejkova D."/>
            <person name="Polansky O."/>
            <person name="Karasova D."/>
            <person name="Kubasova T."/>
            <person name="Cizek A."/>
            <person name="Rychlik I."/>
        </authorList>
    </citation>
    <scope>NUCLEOTIDE SEQUENCE [LARGE SCALE GENOMIC DNA]</scope>
    <source>
        <strain evidence="13">An90</strain>
    </source>
</reference>
<dbReference type="EMBL" id="NFHB01000004">
    <property type="protein sequence ID" value="OUN03355.1"/>
    <property type="molecule type" value="Genomic_DNA"/>
</dbReference>
<reference evidence="12" key="2">
    <citation type="journal article" date="2018" name="BMC Genomics">
        <title>Whole genome sequencing and function prediction of 133 gut anaerobes isolated from chicken caecum in pure cultures.</title>
        <authorList>
            <person name="Medvecky M."/>
            <person name="Cejkova D."/>
            <person name="Polansky O."/>
            <person name="Karasova D."/>
            <person name="Kubasova T."/>
            <person name="Cizek A."/>
            <person name="Rychlik I."/>
        </authorList>
    </citation>
    <scope>NUCLEOTIDE SEQUENCE</scope>
    <source>
        <strain evidence="12">An90</strain>
    </source>
</reference>
<evidence type="ECO:0000256" key="1">
    <source>
        <dbReference type="ARBA" id="ARBA00006139"/>
    </source>
</evidence>